<dbReference type="PANTHER" id="PTHR22847:SF637">
    <property type="entry name" value="WD REPEAT DOMAIN 5B"/>
    <property type="match status" value="1"/>
</dbReference>
<dbReference type="Gene3D" id="2.130.10.10">
    <property type="entry name" value="YVTN repeat-like/Quinoprotein amine dehydrogenase"/>
    <property type="match status" value="1"/>
</dbReference>
<evidence type="ECO:0000256" key="3">
    <source>
        <dbReference type="PROSITE-ProRule" id="PRU00221"/>
    </source>
</evidence>
<keyword evidence="1 3" id="KW-0853">WD repeat</keyword>
<dbReference type="SUPFAM" id="SSF50978">
    <property type="entry name" value="WD40 repeat-like"/>
    <property type="match status" value="1"/>
</dbReference>
<dbReference type="eggNOG" id="KOG0271">
    <property type="taxonomic scope" value="Eukaryota"/>
</dbReference>
<dbReference type="STRING" id="667725.A0A0L0FV49"/>
<accession>A0A0L0FV49</accession>
<evidence type="ECO:0000313" key="4">
    <source>
        <dbReference type="EMBL" id="KNC79813.1"/>
    </source>
</evidence>
<keyword evidence="5" id="KW-1185">Reference proteome</keyword>
<dbReference type="SMART" id="SM00320">
    <property type="entry name" value="WD40"/>
    <property type="match status" value="3"/>
</dbReference>
<dbReference type="InterPro" id="IPR001680">
    <property type="entry name" value="WD40_rpt"/>
</dbReference>
<sequence>MTGHDTSIYCMAITGDNVLYTGSADKTVRRWDVCSRQAVSVYKHKDWVSAVCVVGSLLVTGTNSGKIWVWDADDVKENPVTLIGHFDQVTSLFQPMGEGEEHRRLISASLDGTVRQWSIPTPGVQTLDEEGEVM</sequence>
<evidence type="ECO:0000256" key="2">
    <source>
        <dbReference type="ARBA" id="ARBA00022737"/>
    </source>
</evidence>
<dbReference type="InterPro" id="IPR015943">
    <property type="entry name" value="WD40/YVTN_repeat-like_dom_sf"/>
</dbReference>
<dbReference type="AlphaFoldDB" id="A0A0L0FV49"/>
<dbReference type="PROSITE" id="PS50082">
    <property type="entry name" value="WD_REPEATS_2"/>
    <property type="match status" value="1"/>
</dbReference>
<dbReference type="RefSeq" id="XP_014153715.1">
    <property type="nucleotide sequence ID" value="XM_014298240.1"/>
</dbReference>
<dbReference type="PRINTS" id="PR00320">
    <property type="entry name" value="GPROTEINBRPT"/>
</dbReference>
<dbReference type="Proteomes" id="UP000054560">
    <property type="component" value="Unassembled WGS sequence"/>
</dbReference>
<dbReference type="OrthoDB" id="6262491at2759"/>
<name>A0A0L0FV49_9EUKA</name>
<dbReference type="PROSITE" id="PS50294">
    <property type="entry name" value="WD_REPEATS_REGION"/>
    <property type="match status" value="1"/>
</dbReference>
<protein>
    <submittedName>
        <fullName evidence="4">Uncharacterized protein</fullName>
    </submittedName>
</protein>
<feature type="repeat" description="WD" evidence="3">
    <location>
        <begin position="1"/>
        <end position="41"/>
    </location>
</feature>
<organism evidence="4 5">
    <name type="scientific">Sphaeroforma arctica JP610</name>
    <dbReference type="NCBI Taxonomy" id="667725"/>
    <lineage>
        <taxon>Eukaryota</taxon>
        <taxon>Ichthyosporea</taxon>
        <taxon>Ichthyophonida</taxon>
        <taxon>Sphaeroforma</taxon>
    </lineage>
</organism>
<dbReference type="EMBL" id="KQ242241">
    <property type="protein sequence ID" value="KNC79813.1"/>
    <property type="molecule type" value="Genomic_DNA"/>
</dbReference>
<reference evidence="4 5" key="1">
    <citation type="submission" date="2011-02" db="EMBL/GenBank/DDBJ databases">
        <title>The Genome Sequence of Sphaeroforma arctica JP610.</title>
        <authorList>
            <consortium name="The Broad Institute Genome Sequencing Platform"/>
            <person name="Russ C."/>
            <person name="Cuomo C."/>
            <person name="Young S.K."/>
            <person name="Zeng Q."/>
            <person name="Gargeya S."/>
            <person name="Alvarado L."/>
            <person name="Berlin A."/>
            <person name="Chapman S.B."/>
            <person name="Chen Z."/>
            <person name="Freedman E."/>
            <person name="Gellesch M."/>
            <person name="Goldberg J."/>
            <person name="Griggs A."/>
            <person name="Gujja S."/>
            <person name="Heilman E."/>
            <person name="Heiman D."/>
            <person name="Howarth C."/>
            <person name="Mehta T."/>
            <person name="Neiman D."/>
            <person name="Pearson M."/>
            <person name="Roberts A."/>
            <person name="Saif S."/>
            <person name="Shea T."/>
            <person name="Shenoy N."/>
            <person name="Sisk P."/>
            <person name="Stolte C."/>
            <person name="Sykes S."/>
            <person name="White J."/>
            <person name="Yandava C."/>
            <person name="Burger G."/>
            <person name="Gray M.W."/>
            <person name="Holland P.W.H."/>
            <person name="King N."/>
            <person name="Lang F.B.F."/>
            <person name="Roger A.J."/>
            <person name="Ruiz-Trillo I."/>
            <person name="Haas B."/>
            <person name="Nusbaum C."/>
            <person name="Birren B."/>
        </authorList>
    </citation>
    <scope>NUCLEOTIDE SEQUENCE [LARGE SCALE GENOMIC DNA]</scope>
    <source>
        <strain evidence="4 5">JP610</strain>
    </source>
</reference>
<dbReference type="PANTHER" id="PTHR22847">
    <property type="entry name" value="WD40 REPEAT PROTEIN"/>
    <property type="match status" value="1"/>
</dbReference>
<gene>
    <name evidence="4" type="ORF">SARC_07812</name>
</gene>
<dbReference type="GO" id="GO:1990234">
    <property type="term" value="C:transferase complex"/>
    <property type="evidence" value="ECO:0007669"/>
    <property type="project" value="UniProtKB-ARBA"/>
</dbReference>
<evidence type="ECO:0000313" key="5">
    <source>
        <dbReference type="Proteomes" id="UP000054560"/>
    </source>
</evidence>
<dbReference type="InterPro" id="IPR020472">
    <property type="entry name" value="WD40_PAC1"/>
</dbReference>
<evidence type="ECO:0000256" key="1">
    <source>
        <dbReference type="ARBA" id="ARBA00022574"/>
    </source>
</evidence>
<proteinExistence type="predicted"/>
<dbReference type="Pfam" id="PF00400">
    <property type="entry name" value="WD40"/>
    <property type="match status" value="3"/>
</dbReference>
<dbReference type="InterPro" id="IPR036322">
    <property type="entry name" value="WD40_repeat_dom_sf"/>
</dbReference>
<keyword evidence="2" id="KW-0677">Repeat</keyword>
<dbReference type="GeneID" id="25908316"/>